<feature type="domain" description="RNA polymerase sigma-70 region 2" evidence="5">
    <location>
        <begin position="23"/>
        <end position="90"/>
    </location>
</feature>
<dbReference type="EMBL" id="JANKHG010000015">
    <property type="protein sequence ID" value="MCR2746066.1"/>
    <property type="molecule type" value="Genomic_DNA"/>
</dbReference>
<dbReference type="Proteomes" id="UP001165267">
    <property type="component" value="Unassembled WGS sequence"/>
</dbReference>
<organism evidence="7 8">
    <name type="scientific">Limnobacter parvus</name>
    <dbReference type="NCBI Taxonomy" id="2939690"/>
    <lineage>
        <taxon>Bacteria</taxon>
        <taxon>Pseudomonadati</taxon>
        <taxon>Pseudomonadota</taxon>
        <taxon>Betaproteobacteria</taxon>
        <taxon>Burkholderiales</taxon>
        <taxon>Burkholderiaceae</taxon>
        <taxon>Limnobacter</taxon>
    </lineage>
</organism>
<dbReference type="Gene3D" id="1.10.10.10">
    <property type="entry name" value="Winged helix-like DNA-binding domain superfamily/Winged helix DNA-binding domain"/>
    <property type="match status" value="1"/>
</dbReference>
<keyword evidence="2" id="KW-0805">Transcription regulation</keyword>
<evidence type="ECO:0000256" key="2">
    <source>
        <dbReference type="ARBA" id="ARBA00023015"/>
    </source>
</evidence>
<evidence type="ECO:0000256" key="1">
    <source>
        <dbReference type="ARBA" id="ARBA00010641"/>
    </source>
</evidence>
<sequence>MREELASLIERIANRDRQAFEQLYQLTSRKMFAVALRIVREPGMAQDVLQDAYIRLWRYAHTFNNKLSAPETWLHQVVRNRALDLLAQNGHTVNSISLDQFSDPDDDSNDLVFEAHSVCSDDKESGRVMQACVQKLEGKYRQVLTLAYTHGMSHAEISEHLEVPLGTVKTWVRRGLIELKAVYDEFQSDGLVAMAANNSRRKDAEQSGFLV</sequence>
<reference evidence="7" key="1">
    <citation type="submission" date="2022-07" db="EMBL/GenBank/DDBJ databases">
        <authorList>
            <person name="Xamxidin M."/>
        </authorList>
    </citation>
    <scope>NUCLEOTIDE SEQUENCE</scope>
    <source>
        <strain evidence="7">YS8-69</strain>
    </source>
</reference>
<evidence type="ECO:0000313" key="7">
    <source>
        <dbReference type="EMBL" id="MCR2746066.1"/>
    </source>
</evidence>
<feature type="domain" description="RNA polymerase sigma factor 70 region 4 type 2" evidence="6">
    <location>
        <begin position="129"/>
        <end position="177"/>
    </location>
</feature>
<dbReference type="SUPFAM" id="SSF88659">
    <property type="entry name" value="Sigma3 and sigma4 domains of RNA polymerase sigma factors"/>
    <property type="match status" value="1"/>
</dbReference>
<dbReference type="InterPro" id="IPR036388">
    <property type="entry name" value="WH-like_DNA-bd_sf"/>
</dbReference>
<keyword evidence="3" id="KW-0731">Sigma factor</keyword>
<evidence type="ECO:0000256" key="3">
    <source>
        <dbReference type="ARBA" id="ARBA00023082"/>
    </source>
</evidence>
<evidence type="ECO:0000256" key="4">
    <source>
        <dbReference type="ARBA" id="ARBA00023163"/>
    </source>
</evidence>
<comment type="caution">
    <text evidence="7">The sequence shown here is derived from an EMBL/GenBank/DDBJ whole genome shotgun (WGS) entry which is preliminary data.</text>
</comment>
<dbReference type="InterPro" id="IPR013324">
    <property type="entry name" value="RNA_pol_sigma_r3/r4-like"/>
</dbReference>
<dbReference type="InterPro" id="IPR013249">
    <property type="entry name" value="RNA_pol_sigma70_r4_t2"/>
</dbReference>
<dbReference type="InterPro" id="IPR007627">
    <property type="entry name" value="RNA_pol_sigma70_r2"/>
</dbReference>
<gene>
    <name evidence="7" type="ORF">NSP04_05350</name>
</gene>
<dbReference type="NCBIfam" id="TIGR02937">
    <property type="entry name" value="sigma70-ECF"/>
    <property type="match status" value="1"/>
</dbReference>
<dbReference type="InterPro" id="IPR039425">
    <property type="entry name" value="RNA_pol_sigma-70-like"/>
</dbReference>
<protein>
    <submittedName>
        <fullName evidence="7">Sigma-70 family RNA polymerase sigma factor</fullName>
    </submittedName>
</protein>
<evidence type="ECO:0000259" key="6">
    <source>
        <dbReference type="Pfam" id="PF08281"/>
    </source>
</evidence>
<comment type="similarity">
    <text evidence="1">Belongs to the sigma-70 factor family. ECF subfamily.</text>
</comment>
<evidence type="ECO:0000313" key="8">
    <source>
        <dbReference type="Proteomes" id="UP001165267"/>
    </source>
</evidence>
<dbReference type="InterPro" id="IPR014284">
    <property type="entry name" value="RNA_pol_sigma-70_dom"/>
</dbReference>
<evidence type="ECO:0000259" key="5">
    <source>
        <dbReference type="Pfam" id="PF04542"/>
    </source>
</evidence>
<name>A0ABT1XFJ9_9BURK</name>
<dbReference type="CDD" id="cd06171">
    <property type="entry name" value="Sigma70_r4"/>
    <property type="match status" value="1"/>
</dbReference>
<dbReference type="PANTHER" id="PTHR43133:SF62">
    <property type="entry name" value="RNA POLYMERASE SIGMA FACTOR SIGZ"/>
    <property type="match status" value="1"/>
</dbReference>
<dbReference type="SUPFAM" id="SSF88946">
    <property type="entry name" value="Sigma2 domain of RNA polymerase sigma factors"/>
    <property type="match status" value="1"/>
</dbReference>
<dbReference type="Pfam" id="PF08281">
    <property type="entry name" value="Sigma70_r4_2"/>
    <property type="match status" value="1"/>
</dbReference>
<dbReference type="RefSeq" id="WP_257511308.1">
    <property type="nucleotide sequence ID" value="NZ_JANKHG010000015.1"/>
</dbReference>
<dbReference type="PANTHER" id="PTHR43133">
    <property type="entry name" value="RNA POLYMERASE ECF-TYPE SIGMA FACTO"/>
    <property type="match status" value="1"/>
</dbReference>
<dbReference type="Gene3D" id="1.10.1740.10">
    <property type="match status" value="1"/>
</dbReference>
<keyword evidence="4" id="KW-0804">Transcription</keyword>
<proteinExistence type="inferred from homology"/>
<dbReference type="Pfam" id="PF04542">
    <property type="entry name" value="Sigma70_r2"/>
    <property type="match status" value="1"/>
</dbReference>
<dbReference type="InterPro" id="IPR013325">
    <property type="entry name" value="RNA_pol_sigma_r2"/>
</dbReference>
<accession>A0ABT1XFJ9</accession>
<keyword evidence="8" id="KW-1185">Reference proteome</keyword>